<organism evidence="1 2">
    <name type="scientific">Ostreobium quekettii</name>
    <dbReference type="NCBI Taxonomy" id="121088"/>
    <lineage>
        <taxon>Eukaryota</taxon>
        <taxon>Viridiplantae</taxon>
        <taxon>Chlorophyta</taxon>
        <taxon>core chlorophytes</taxon>
        <taxon>Ulvophyceae</taxon>
        <taxon>TCBD clade</taxon>
        <taxon>Bryopsidales</taxon>
        <taxon>Ostreobineae</taxon>
        <taxon>Ostreobiaceae</taxon>
        <taxon>Ostreobium</taxon>
    </lineage>
</organism>
<protein>
    <submittedName>
        <fullName evidence="1">Uncharacterized protein</fullName>
    </submittedName>
</protein>
<keyword evidence="2" id="KW-1185">Reference proteome</keyword>
<dbReference type="EMBL" id="CAJHUC010000728">
    <property type="protein sequence ID" value="CAD7697906.1"/>
    <property type="molecule type" value="Genomic_DNA"/>
</dbReference>
<proteinExistence type="predicted"/>
<dbReference type="Proteomes" id="UP000708148">
    <property type="component" value="Unassembled WGS sequence"/>
</dbReference>
<comment type="caution">
    <text evidence="1">The sequence shown here is derived from an EMBL/GenBank/DDBJ whole genome shotgun (WGS) entry which is preliminary data.</text>
</comment>
<sequence>MPILHAHGMLTYCASFVDHAWWAAITVREKGTRCRLPPTNRITHISALQPSFGSSHCVTFQSPWVTPILTKEMLALRHLLVPSWCVRECGTLVHALKDDVESLIAKGKNNPVVGITLFCCT</sequence>
<reference evidence="1" key="1">
    <citation type="submission" date="2020-12" db="EMBL/GenBank/DDBJ databases">
        <authorList>
            <person name="Iha C."/>
        </authorList>
    </citation>
    <scope>NUCLEOTIDE SEQUENCE</scope>
</reference>
<accession>A0A8S1ISB2</accession>
<evidence type="ECO:0000313" key="2">
    <source>
        <dbReference type="Proteomes" id="UP000708148"/>
    </source>
</evidence>
<gene>
    <name evidence="1" type="ORF">OSTQU699_LOCUS3267</name>
</gene>
<evidence type="ECO:0000313" key="1">
    <source>
        <dbReference type="EMBL" id="CAD7697906.1"/>
    </source>
</evidence>
<dbReference type="AlphaFoldDB" id="A0A8S1ISB2"/>
<name>A0A8S1ISB2_9CHLO</name>